<evidence type="ECO:0000313" key="5">
    <source>
        <dbReference type="Proteomes" id="UP000184267"/>
    </source>
</evidence>
<feature type="transmembrane region" description="Helical" evidence="2">
    <location>
        <begin position="106"/>
        <end position="127"/>
    </location>
</feature>
<accession>A0A1M2VU16</accession>
<comment type="caution">
    <text evidence="4">The sequence shown here is derived from an EMBL/GenBank/DDBJ whole genome shotgun (WGS) entry which is preliminary data.</text>
</comment>
<keyword evidence="2" id="KW-0812">Transmembrane</keyword>
<evidence type="ECO:0000313" key="4">
    <source>
        <dbReference type="EMBL" id="OJT11010.1"/>
    </source>
</evidence>
<feature type="transmembrane region" description="Helical" evidence="2">
    <location>
        <begin position="180"/>
        <end position="205"/>
    </location>
</feature>
<feature type="transmembrane region" description="Helical" evidence="2">
    <location>
        <begin position="242"/>
        <end position="266"/>
    </location>
</feature>
<dbReference type="OMA" id="PLINHEC"/>
<name>A0A1M2VU16_TRAPU</name>
<dbReference type="OrthoDB" id="3185525at2759"/>
<gene>
    <name evidence="4" type="ORF">TRAPUB_12464</name>
</gene>
<protein>
    <recommendedName>
        <fullName evidence="3">DUF6535 domain-containing protein</fullName>
    </recommendedName>
</protein>
<dbReference type="AlphaFoldDB" id="A0A1M2VU16"/>
<keyword evidence="2" id="KW-0472">Membrane</keyword>
<evidence type="ECO:0000256" key="1">
    <source>
        <dbReference type="SAM" id="MobiDB-lite"/>
    </source>
</evidence>
<sequence length="758" mass="83946">MSEHHGSEPLSVGELSQPPTAYDPVSSERELPAGAGLYETKEVSEEGKAKRPRPEIPNAVSLEDMYFKRDKVYTQTEKTEAWSSAAKMVETYSDEMIKRWKEEIDTYLVFAGLFSAVLTTFNVQSYLLLQPAAPDPTIAVLQQIFTQLASFSIHPPFVNSTQPPGATSANTNTPPPVPRWAVWLNALWFSGLILSLSSASVGIMVKQWLNEYSSGVSGTSRPIARVRQYRLQNLRTWRVEDIIGTIPILLQLALALFLAGILILLWTLHDTVAAIASTLVGLLAVFTAVTTLLPLINHECSYLTPQIRAVNAVWQPKRFVYRVCSSVSAWCHTASECLGSIHSAASMIRSLGSAIKRPEAWNEHKQTWQGRERAAIDDRTHELDKQTLLEAYRTTLSQDALSAASVCLMDFSSSDVVDYFQQLYKSAREHFGAAADSEDGPLGYGNPQQLLWLHMILCILLDGELALSDGEADALRVYFQHGSWSSGMQAADAEWALSTCNAISDHFETTGTSSAVRIIDRDQLLLRKTSLIYHAMHREKALTNVLLRDVTWAYRQVRLKQSRLTEADSDDAKAAHTTYLQSANYSLWCAHRALTSSLPANDRETVRAYTQDVLAELTSTLLGLFAEDNVRKTIDSLDIYLVMSTLSHLDDARVEECVPDDLVPDILNLVEKLETASDYVDNYWVPRIEEHARTFKAKLVRVKNTQSTTTSPETPPAGPSGTRAVEEEIPASPQPTSAVDPQDGLQDARTANPGDASS</sequence>
<dbReference type="InterPro" id="IPR045338">
    <property type="entry name" value="DUF6535"/>
</dbReference>
<dbReference type="EMBL" id="MNAD01000696">
    <property type="protein sequence ID" value="OJT11010.1"/>
    <property type="molecule type" value="Genomic_DNA"/>
</dbReference>
<feature type="domain" description="DUF6535" evidence="3">
    <location>
        <begin position="82"/>
        <end position="267"/>
    </location>
</feature>
<feature type="region of interest" description="Disordered" evidence="1">
    <location>
        <begin position="702"/>
        <end position="758"/>
    </location>
</feature>
<feature type="region of interest" description="Disordered" evidence="1">
    <location>
        <begin position="1"/>
        <end position="55"/>
    </location>
</feature>
<dbReference type="Pfam" id="PF20153">
    <property type="entry name" value="DUF6535"/>
    <property type="match status" value="1"/>
</dbReference>
<dbReference type="Proteomes" id="UP000184267">
    <property type="component" value="Unassembled WGS sequence"/>
</dbReference>
<reference evidence="4 5" key="1">
    <citation type="submission" date="2016-10" db="EMBL/GenBank/DDBJ databases">
        <title>Genome sequence of the basidiomycete white-rot fungus Trametes pubescens.</title>
        <authorList>
            <person name="Makela M.R."/>
            <person name="Granchi Z."/>
            <person name="Peng M."/>
            <person name="De Vries R.P."/>
            <person name="Grigoriev I."/>
            <person name="Riley R."/>
            <person name="Hilden K."/>
        </authorList>
    </citation>
    <scope>NUCLEOTIDE SEQUENCE [LARGE SCALE GENOMIC DNA]</scope>
    <source>
        <strain evidence="4 5">FBCC735</strain>
    </source>
</reference>
<feature type="compositionally biased region" description="Basic and acidic residues" evidence="1">
    <location>
        <begin position="39"/>
        <end position="54"/>
    </location>
</feature>
<keyword evidence="2" id="KW-1133">Transmembrane helix</keyword>
<keyword evidence="5" id="KW-1185">Reference proteome</keyword>
<organism evidence="4 5">
    <name type="scientific">Trametes pubescens</name>
    <name type="common">White-rot fungus</name>
    <dbReference type="NCBI Taxonomy" id="154538"/>
    <lineage>
        <taxon>Eukaryota</taxon>
        <taxon>Fungi</taxon>
        <taxon>Dikarya</taxon>
        <taxon>Basidiomycota</taxon>
        <taxon>Agaricomycotina</taxon>
        <taxon>Agaricomycetes</taxon>
        <taxon>Polyporales</taxon>
        <taxon>Polyporaceae</taxon>
        <taxon>Trametes</taxon>
    </lineage>
</organism>
<evidence type="ECO:0000256" key="2">
    <source>
        <dbReference type="SAM" id="Phobius"/>
    </source>
</evidence>
<dbReference type="STRING" id="154538.A0A1M2VU16"/>
<evidence type="ECO:0000259" key="3">
    <source>
        <dbReference type="Pfam" id="PF20153"/>
    </source>
</evidence>
<feature type="transmembrane region" description="Helical" evidence="2">
    <location>
        <begin position="272"/>
        <end position="296"/>
    </location>
</feature>
<proteinExistence type="predicted"/>